<feature type="transmembrane region" description="Helical" evidence="6">
    <location>
        <begin position="471"/>
        <end position="490"/>
    </location>
</feature>
<evidence type="ECO:0000256" key="1">
    <source>
        <dbReference type="ARBA" id="ARBA00004141"/>
    </source>
</evidence>
<gene>
    <name evidence="7" type="primary">narU</name>
    <name evidence="7" type="ORF">Pla144_44800</name>
</gene>
<feature type="transmembrane region" description="Helical" evidence="6">
    <location>
        <begin position="502"/>
        <end position="521"/>
    </location>
</feature>
<keyword evidence="8" id="KW-1185">Reference proteome</keyword>
<comment type="caution">
    <text evidence="7">The sequence shown here is derived from an EMBL/GenBank/DDBJ whole genome shotgun (WGS) entry which is preliminary data.</text>
</comment>
<feature type="transmembrane region" description="Helical" evidence="6">
    <location>
        <begin position="77"/>
        <end position="95"/>
    </location>
</feature>
<feature type="transmembrane region" description="Helical" evidence="6">
    <location>
        <begin position="139"/>
        <end position="167"/>
    </location>
</feature>
<dbReference type="PANTHER" id="PTHR23515">
    <property type="entry name" value="HIGH-AFFINITY NITRATE TRANSPORTER 2.3"/>
    <property type="match status" value="1"/>
</dbReference>
<evidence type="ECO:0000313" key="7">
    <source>
        <dbReference type="EMBL" id="TWU21784.1"/>
    </source>
</evidence>
<dbReference type="CDD" id="cd17341">
    <property type="entry name" value="MFS_NRT2_like"/>
    <property type="match status" value="1"/>
</dbReference>
<keyword evidence="4 6" id="KW-1133">Transmembrane helix</keyword>
<keyword evidence="5 6" id="KW-0472">Membrane</keyword>
<dbReference type="Gene3D" id="1.20.1250.20">
    <property type="entry name" value="MFS general substrate transporter like domains"/>
    <property type="match status" value="2"/>
</dbReference>
<dbReference type="OrthoDB" id="9773404at2"/>
<feature type="transmembrane region" description="Helical" evidence="6">
    <location>
        <begin position="334"/>
        <end position="354"/>
    </location>
</feature>
<keyword evidence="3 6" id="KW-0812">Transmembrane</keyword>
<evidence type="ECO:0000256" key="4">
    <source>
        <dbReference type="ARBA" id="ARBA00022989"/>
    </source>
</evidence>
<dbReference type="EMBL" id="SJPS01000009">
    <property type="protein sequence ID" value="TWU21784.1"/>
    <property type="molecule type" value="Genomic_DNA"/>
</dbReference>
<reference evidence="7 8" key="1">
    <citation type="submission" date="2019-02" db="EMBL/GenBank/DDBJ databases">
        <title>Deep-cultivation of Planctomycetes and their phenomic and genomic characterization uncovers novel biology.</title>
        <authorList>
            <person name="Wiegand S."/>
            <person name="Jogler M."/>
            <person name="Boedeker C."/>
            <person name="Pinto D."/>
            <person name="Vollmers J."/>
            <person name="Rivas-Marin E."/>
            <person name="Kohn T."/>
            <person name="Peeters S.H."/>
            <person name="Heuer A."/>
            <person name="Rast P."/>
            <person name="Oberbeckmann S."/>
            <person name="Bunk B."/>
            <person name="Jeske O."/>
            <person name="Meyerdierks A."/>
            <person name="Storesund J.E."/>
            <person name="Kallscheuer N."/>
            <person name="Luecker S."/>
            <person name="Lage O.M."/>
            <person name="Pohl T."/>
            <person name="Merkel B.J."/>
            <person name="Hornburger P."/>
            <person name="Mueller R.-W."/>
            <person name="Bruemmer F."/>
            <person name="Labrenz M."/>
            <person name="Spormann A.M."/>
            <person name="Op Den Camp H."/>
            <person name="Overmann J."/>
            <person name="Amann R."/>
            <person name="Jetten M.S.M."/>
            <person name="Mascher T."/>
            <person name="Medema M.H."/>
            <person name="Devos D.P."/>
            <person name="Kaster A.-K."/>
            <person name="Ovreas L."/>
            <person name="Rohde M."/>
            <person name="Galperin M.Y."/>
            <person name="Jogler C."/>
        </authorList>
    </citation>
    <scope>NUCLEOTIDE SEQUENCE [LARGE SCALE GENOMIC DNA]</scope>
    <source>
        <strain evidence="7 8">Pla144</strain>
    </source>
</reference>
<dbReference type="AlphaFoldDB" id="A0A5C6CE56"/>
<proteinExistence type="inferred from homology"/>
<feature type="transmembrane region" description="Helical" evidence="6">
    <location>
        <begin position="265"/>
        <end position="286"/>
    </location>
</feature>
<evidence type="ECO:0000256" key="6">
    <source>
        <dbReference type="SAM" id="Phobius"/>
    </source>
</evidence>
<sequence length="530" mass="58372">MARTPEHWDVEDSVFWDSTGKSIANRNLWVSIPNLLCGFSVWLYWGMIVKVMQRLHFANTELFNFTFNNEGQAYDEAGYRALLFTLPAVAGLAGATLRIPNSFMIAICGGRNVKFMTTVMLIIPALLTGLALRNPETPFSVYIILAAFSGVGGGAFASSMSNISFFFPKRMQGLALGLNAGLGNVGVSVMQFLVPWVITRSLFGGIGGDPQEFLVKNETQQLWIQNAALVWVPIMIVLTIMAWVFMNNLPQHKCGPTPVAIGKYLWLQMIGFLGTAVGVIFLMFVPMPIPELVRIFLVLLVSVITTLLGMRFMTPQAIQQPLNGQFAIFRNKHNWVMTWLYVMTFGSFIGYSNAFPKLIDDIFVTPSNGLVTSHYIWIGAAVGALIRPVGGWLSDKLGGARVTQWDTWVMVAATVLAGYIVALAGQSETPEKYFIPFLVTFVVLFASTGIGNGSTFRMIPIIFSKEQAGPVLGWTSAIAAYGAYLIPQVFATQIEAGTPEYALYGFAVYYASCLIVNWWFYARAGAEIKC</sequence>
<dbReference type="InterPro" id="IPR036259">
    <property type="entry name" value="MFS_trans_sf"/>
</dbReference>
<feature type="transmembrane region" description="Helical" evidence="6">
    <location>
        <begin position="433"/>
        <end position="450"/>
    </location>
</feature>
<name>A0A5C6CE56_9BACT</name>
<comment type="subcellular location">
    <subcellularLocation>
        <location evidence="1">Membrane</location>
        <topology evidence="1">Multi-pass membrane protein</topology>
    </subcellularLocation>
</comment>
<feature type="transmembrane region" description="Helical" evidence="6">
    <location>
        <begin position="405"/>
        <end position="427"/>
    </location>
</feature>
<feature type="transmembrane region" description="Helical" evidence="6">
    <location>
        <begin position="115"/>
        <end position="133"/>
    </location>
</feature>
<dbReference type="GO" id="GO:0016020">
    <property type="term" value="C:membrane"/>
    <property type="evidence" value="ECO:0007669"/>
    <property type="project" value="UniProtKB-SubCell"/>
</dbReference>
<feature type="transmembrane region" description="Helical" evidence="6">
    <location>
        <begin position="292"/>
        <end position="313"/>
    </location>
</feature>
<dbReference type="InterPro" id="IPR044772">
    <property type="entry name" value="NO3_transporter"/>
</dbReference>
<evidence type="ECO:0000256" key="5">
    <source>
        <dbReference type="ARBA" id="ARBA00023136"/>
    </source>
</evidence>
<evidence type="ECO:0000313" key="8">
    <source>
        <dbReference type="Proteomes" id="UP000318437"/>
    </source>
</evidence>
<feature type="transmembrane region" description="Helical" evidence="6">
    <location>
        <begin position="174"/>
        <end position="198"/>
    </location>
</feature>
<organism evidence="7 8">
    <name type="scientific">Bythopirellula polymerisocia</name>
    <dbReference type="NCBI Taxonomy" id="2528003"/>
    <lineage>
        <taxon>Bacteria</taxon>
        <taxon>Pseudomonadati</taxon>
        <taxon>Planctomycetota</taxon>
        <taxon>Planctomycetia</taxon>
        <taxon>Pirellulales</taxon>
        <taxon>Lacipirellulaceae</taxon>
        <taxon>Bythopirellula</taxon>
    </lineage>
</organism>
<dbReference type="SUPFAM" id="SSF103473">
    <property type="entry name" value="MFS general substrate transporter"/>
    <property type="match status" value="1"/>
</dbReference>
<dbReference type="RefSeq" id="WP_146452732.1">
    <property type="nucleotide sequence ID" value="NZ_SJPS01000009.1"/>
</dbReference>
<feature type="transmembrane region" description="Helical" evidence="6">
    <location>
        <begin position="223"/>
        <end position="245"/>
    </location>
</feature>
<feature type="transmembrane region" description="Helical" evidence="6">
    <location>
        <begin position="374"/>
        <end position="393"/>
    </location>
</feature>
<accession>A0A5C6CE56</accession>
<evidence type="ECO:0000256" key="2">
    <source>
        <dbReference type="ARBA" id="ARBA00008432"/>
    </source>
</evidence>
<dbReference type="InterPro" id="IPR011701">
    <property type="entry name" value="MFS"/>
</dbReference>
<dbReference type="GO" id="GO:0015112">
    <property type="term" value="F:nitrate transmembrane transporter activity"/>
    <property type="evidence" value="ECO:0007669"/>
    <property type="project" value="InterPro"/>
</dbReference>
<protein>
    <submittedName>
        <fullName evidence="7">Nitrate/nitrite transporter NarU</fullName>
    </submittedName>
</protein>
<comment type="similarity">
    <text evidence="2">Belongs to the major facilitator superfamily. Nitrate/nitrite porter (TC 2.A.1.8) family.</text>
</comment>
<dbReference type="Proteomes" id="UP000318437">
    <property type="component" value="Unassembled WGS sequence"/>
</dbReference>
<evidence type="ECO:0000256" key="3">
    <source>
        <dbReference type="ARBA" id="ARBA00022692"/>
    </source>
</evidence>
<feature type="transmembrane region" description="Helical" evidence="6">
    <location>
        <begin position="28"/>
        <end position="45"/>
    </location>
</feature>
<dbReference type="Pfam" id="PF07690">
    <property type="entry name" value="MFS_1"/>
    <property type="match status" value="1"/>
</dbReference>